<dbReference type="PROSITE" id="PS01180">
    <property type="entry name" value="CUB"/>
    <property type="match status" value="3"/>
</dbReference>
<evidence type="ECO:0000256" key="2">
    <source>
        <dbReference type="ARBA" id="ARBA00023157"/>
    </source>
</evidence>
<sequence length="1028" mass="107827">MKFLSVFVFYLVTVLYEKPGFTAVSTSPGETSTGSGETASTDSAQLGSNVTDSVTLDSNWSTVSGFTAVSTSPGETSTGSGETASTDSAQLGSNVTDSVTLDSNGSTVSGFTAVSTSPGETSTGSGETVSTDSAQLGSNITDSVTLDSNWSTVSGFTAVSRSPGETSTGSAELGSNITVSVTLDSNWSTVSGKADQRSTDSTDSGTNTTHQIGSATTDSNGSSTTNLENTTGSSITASVTIISQRTNHDTTATTVVERTHSRNSSTPNYSGTANSTDFVTSSSGSIGTYSGTTNINSSDITDSLGFSGTNSSGFGITSSSSGSAGTYSRTTDTNSSDSIGFGITTSNFAITGNSTTTSYITRLNGSDGAGMGKTYSDTTNPTGSVPTDYVTTGFDPANSSSTNVGTTNENNSSITVSLNLNETDPTVPDPYATEYATPHSIDPVTTNSTSSGTSNSSGSQITVTDTTNSAGYVTTNLTGYVTNTTDSGPTNTTGYVTTSSAGCYKSITADYGNVTSTNYPDNYPLNITCSYNIIVSENKWVLITFEDLQLGNDTTCRYDYIDVQNKIKLICGSSIPEPFLIYENNVIIKFYSDSSTSFRGFSFIFEKKDRFCNEDIEANNGTIISPNYPNPYPLSTSCVYDITVAVDAWITISFTDFQLEWGPGCKYDRLIVDDRSLCGTNMPEPILIYKNNVRVIFVSDYSVRKRGYSMDFTSVTKACNETIEAEYGTITSPNYPDQYPLDTECTYNVTVPPGKWILLSFTDVKLEDYPGCRYDHVYISYVNEKICGAEIPDPILIQSNQLILTFISDYSQVNQGFSVNFTSLDEGSVTVEPQTTVSIGSSDTSTRGHVTTDVDGSGSTNPATDVTNYDSSSTVGYTTASSSSTGPVTTYSFTSETHSSVPTSSGTTVSTHPDTTYPSTSISGSDVKQPANTGTTDSTTSPEVKTTVTNDSLNTIFSGTTGSSRFVTTDSAFLGSNATIAYTGSSIPVSSQTNNPSTTTSVVDESVASLPVIVVSVITVFVLRGVNP</sequence>
<feature type="compositionally biased region" description="Low complexity" evidence="4">
    <location>
        <begin position="70"/>
        <end position="89"/>
    </location>
</feature>
<feature type="chain" id="PRO_5042966173" description="CUB domain-containing protein" evidence="5">
    <location>
        <begin position="23"/>
        <end position="1028"/>
    </location>
</feature>
<feature type="compositionally biased region" description="Polar residues" evidence="4">
    <location>
        <begin position="857"/>
        <end position="896"/>
    </location>
</feature>
<feature type="region of interest" description="Disordered" evidence="4">
    <location>
        <begin position="67"/>
        <end position="134"/>
    </location>
</feature>
<feature type="signal peptide" evidence="5">
    <location>
        <begin position="1"/>
        <end position="22"/>
    </location>
</feature>
<feature type="domain" description="CUB" evidence="6">
    <location>
        <begin position="503"/>
        <end position="608"/>
    </location>
</feature>
<reference evidence="7 8" key="1">
    <citation type="submission" date="2024-01" db="EMBL/GenBank/DDBJ databases">
        <title>The genome of the rayed Mediterranean limpet Patella caerulea (Linnaeus, 1758).</title>
        <authorList>
            <person name="Anh-Thu Weber A."/>
            <person name="Halstead-Nussloch G."/>
        </authorList>
    </citation>
    <scope>NUCLEOTIDE SEQUENCE [LARGE SCALE GENOMIC DNA]</scope>
    <source>
        <strain evidence="7">AATW-2023a</strain>
        <tissue evidence="7">Whole specimen</tissue>
    </source>
</reference>
<dbReference type="EMBL" id="JAZGQO010000003">
    <property type="protein sequence ID" value="KAK6188513.1"/>
    <property type="molecule type" value="Genomic_DNA"/>
</dbReference>
<feature type="region of interest" description="Disordered" evidence="4">
    <location>
        <begin position="23"/>
        <end position="49"/>
    </location>
</feature>
<evidence type="ECO:0000256" key="1">
    <source>
        <dbReference type="ARBA" id="ARBA00022737"/>
    </source>
</evidence>
<dbReference type="AlphaFoldDB" id="A0AAN8Q5S9"/>
<accession>A0AAN8Q5S9</accession>
<dbReference type="Proteomes" id="UP001347796">
    <property type="component" value="Unassembled WGS sequence"/>
</dbReference>
<dbReference type="FunFam" id="2.60.120.290:FF:000005">
    <property type="entry name" value="Procollagen C-endopeptidase enhancer 1"/>
    <property type="match status" value="2"/>
</dbReference>
<feature type="compositionally biased region" description="Low complexity" evidence="4">
    <location>
        <begin position="25"/>
        <end position="44"/>
    </location>
</feature>
<keyword evidence="8" id="KW-1185">Reference proteome</keyword>
<dbReference type="SUPFAM" id="SSF49854">
    <property type="entry name" value="Spermadhesin, CUB domain"/>
    <property type="match status" value="3"/>
</dbReference>
<dbReference type="PANTHER" id="PTHR24251:SF37">
    <property type="entry name" value="CUB DOMAIN-CONTAINING PROTEIN"/>
    <property type="match status" value="1"/>
</dbReference>
<feature type="compositionally biased region" description="Polar residues" evidence="4">
    <location>
        <begin position="914"/>
        <end position="945"/>
    </location>
</feature>
<feature type="compositionally biased region" description="Low complexity" evidence="4">
    <location>
        <begin position="114"/>
        <end position="131"/>
    </location>
</feature>
<feature type="domain" description="CUB" evidence="6">
    <location>
        <begin position="719"/>
        <end position="824"/>
    </location>
</feature>
<dbReference type="Gene3D" id="2.60.120.290">
    <property type="entry name" value="Spermadhesin, CUB domain"/>
    <property type="match status" value="3"/>
</dbReference>
<feature type="compositionally biased region" description="Polar residues" evidence="4">
    <location>
        <begin position="836"/>
        <end position="849"/>
    </location>
</feature>
<keyword evidence="2" id="KW-1015">Disulfide bond</keyword>
<comment type="caution">
    <text evidence="3">Lacks conserved residue(s) required for the propagation of feature annotation.</text>
</comment>
<dbReference type="CDD" id="cd00041">
    <property type="entry name" value="CUB"/>
    <property type="match status" value="3"/>
</dbReference>
<feature type="region of interest" description="Disordered" evidence="4">
    <location>
        <begin position="429"/>
        <end position="464"/>
    </location>
</feature>
<gene>
    <name evidence="7" type="ORF">SNE40_004673</name>
</gene>
<feature type="region of interest" description="Disordered" evidence="4">
    <location>
        <begin position="250"/>
        <end position="276"/>
    </location>
</feature>
<evidence type="ECO:0000256" key="3">
    <source>
        <dbReference type="PROSITE-ProRule" id="PRU00059"/>
    </source>
</evidence>
<protein>
    <recommendedName>
        <fullName evidence="6">CUB domain-containing protein</fullName>
    </recommendedName>
</protein>
<feature type="domain" description="CUB" evidence="6">
    <location>
        <begin position="612"/>
        <end position="715"/>
    </location>
</feature>
<dbReference type="SMART" id="SM00042">
    <property type="entry name" value="CUB"/>
    <property type="match status" value="3"/>
</dbReference>
<dbReference type="PANTHER" id="PTHR24251">
    <property type="entry name" value="OVOCHYMASE-RELATED"/>
    <property type="match status" value="1"/>
</dbReference>
<dbReference type="InterPro" id="IPR035914">
    <property type="entry name" value="Sperma_CUB_dom_sf"/>
</dbReference>
<feature type="region of interest" description="Disordered" evidence="4">
    <location>
        <begin position="189"/>
        <end position="231"/>
    </location>
</feature>
<evidence type="ECO:0000256" key="4">
    <source>
        <dbReference type="SAM" id="MobiDB-lite"/>
    </source>
</evidence>
<feature type="compositionally biased region" description="Low complexity" evidence="4">
    <location>
        <begin position="445"/>
        <end position="459"/>
    </location>
</feature>
<feature type="compositionally biased region" description="Polar residues" evidence="4">
    <location>
        <begin position="90"/>
        <end position="113"/>
    </location>
</feature>
<feature type="compositionally biased region" description="Polar residues" evidence="4">
    <location>
        <begin position="210"/>
        <end position="231"/>
    </location>
</feature>
<evidence type="ECO:0000256" key="5">
    <source>
        <dbReference type="SAM" id="SignalP"/>
    </source>
</evidence>
<evidence type="ECO:0000313" key="8">
    <source>
        <dbReference type="Proteomes" id="UP001347796"/>
    </source>
</evidence>
<evidence type="ECO:0000313" key="7">
    <source>
        <dbReference type="EMBL" id="KAK6188513.1"/>
    </source>
</evidence>
<organism evidence="7 8">
    <name type="scientific">Patella caerulea</name>
    <name type="common">Rayed Mediterranean limpet</name>
    <dbReference type="NCBI Taxonomy" id="87958"/>
    <lineage>
        <taxon>Eukaryota</taxon>
        <taxon>Metazoa</taxon>
        <taxon>Spiralia</taxon>
        <taxon>Lophotrochozoa</taxon>
        <taxon>Mollusca</taxon>
        <taxon>Gastropoda</taxon>
        <taxon>Patellogastropoda</taxon>
        <taxon>Patelloidea</taxon>
        <taxon>Patellidae</taxon>
        <taxon>Patella</taxon>
    </lineage>
</organism>
<evidence type="ECO:0000259" key="6">
    <source>
        <dbReference type="PROSITE" id="PS01180"/>
    </source>
</evidence>
<feature type="region of interest" description="Disordered" evidence="4">
    <location>
        <begin position="836"/>
        <end position="945"/>
    </location>
</feature>
<comment type="caution">
    <text evidence="7">The sequence shown here is derived from an EMBL/GenBank/DDBJ whole genome shotgun (WGS) entry which is preliminary data.</text>
</comment>
<keyword evidence="1" id="KW-0677">Repeat</keyword>
<name>A0AAN8Q5S9_PATCE</name>
<dbReference type="Pfam" id="PF00431">
    <property type="entry name" value="CUB"/>
    <property type="match status" value="3"/>
</dbReference>
<dbReference type="InterPro" id="IPR000859">
    <property type="entry name" value="CUB_dom"/>
</dbReference>
<keyword evidence="5" id="KW-0732">Signal</keyword>
<proteinExistence type="predicted"/>
<feature type="compositionally biased region" description="Low complexity" evidence="4">
    <location>
        <begin position="897"/>
        <end position="913"/>
    </location>
</feature>